<evidence type="ECO:0000256" key="4">
    <source>
        <dbReference type="ARBA" id="ARBA00022723"/>
    </source>
</evidence>
<evidence type="ECO:0000256" key="5">
    <source>
        <dbReference type="ARBA" id="ARBA00022771"/>
    </source>
</evidence>
<dbReference type="GO" id="GO:0006513">
    <property type="term" value="P:protein monoubiquitination"/>
    <property type="evidence" value="ECO:0007669"/>
    <property type="project" value="TreeGrafter"/>
</dbReference>
<keyword evidence="3" id="KW-0808">Transferase</keyword>
<evidence type="ECO:0000256" key="7">
    <source>
        <dbReference type="ARBA" id="ARBA00023015"/>
    </source>
</evidence>
<proteinExistence type="predicted"/>
<keyword evidence="15" id="KW-1185">Reference proteome</keyword>
<evidence type="ECO:0000313" key="13">
    <source>
        <dbReference type="EMBL" id="CAD8200264.1"/>
    </source>
</evidence>
<dbReference type="EMBL" id="CAJJDO010000124">
    <property type="protein sequence ID" value="CAD8200242.1"/>
    <property type="molecule type" value="Genomic_DNA"/>
</dbReference>
<evidence type="ECO:0000256" key="9">
    <source>
        <dbReference type="PROSITE-ProRule" id="PRU00175"/>
    </source>
</evidence>
<dbReference type="PANTHER" id="PTHR46077:SF1">
    <property type="entry name" value="TOP1 BINDING ARGININE_SERINE RICH PROTEIN, E3 UBIQUITIN LIGASE"/>
    <property type="match status" value="1"/>
</dbReference>
<reference evidence="12" key="1">
    <citation type="submission" date="2021-01" db="EMBL/GenBank/DDBJ databases">
        <authorList>
            <consortium name="Genoscope - CEA"/>
            <person name="William W."/>
        </authorList>
    </citation>
    <scope>NUCLEOTIDE SEQUENCE</scope>
</reference>
<keyword evidence="5 9" id="KW-0863">Zinc-finger</keyword>
<comment type="catalytic activity">
    <reaction evidence="1">
        <text>S-ubiquitinyl-[E2 ubiquitin-conjugating enzyme]-L-cysteine + [acceptor protein]-L-lysine = [E2 ubiquitin-conjugating enzyme]-L-cysteine + N(6)-ubiquitinyl-[acceptor protein]-L-lysine.</text>
        <dbReference type="EC" id="2.3.2.27"/>
    </reaction>
</comment>
<dbReference type="InterPro" id="IPR017907">
    <property type="entry name" value="Znf_RING_CS"/>
</dbReference>
<keyword evidence="7" id="KW-0805">Transcription regulation</keyword>
<evidence type="ECO:0000313" key="12">
    <source>
        <dbReference type="EMBL" id="CAD8200242.1"/>
    </source>
</evidence>
<dbReference type="InterPro" id="IPR001841">
    <property type="entry name" value="Znf_RING"/>
</dbReference>
<evidence type="ECO:0000256" key="8">
    <source>
        <dbReference type="ARBA" id="ARBA00023163"/>
    </source>
</evidence>
<name>A0A8S1XI97_9CILI</name>
<dbReference type="SMART" id="SM00184">
    <property type="entry name" value="RING"/>
    <property type="match status" value="1"/>
</dbReference>
<dbReference type="GO" id="GO:0008270">
    <property type="term" value="F:zinc ion binding"/>
    <property type="evidence" value="ECO:0007669"/>
    <property type="project" value="UniProtKB-KW"/>
</dbReference>
<organism evidence="12 15">
    <name type="scientific">Paramecium pentaurelia</name>
    <dbReference type="NCBI Taxonomy" id="43138"/>
    <lineage>
        <taxon>Eukaryota</taxon>
        <taxon>Sar</taxon>
        <taxon>Alveolata</taxon>
        <taxon>Ciliophora</taxon>
        <taxon>Intramacronucleata</taxon>
        <taxon>Oligohymenophorea</taxon>
        <taxon>Peniculida</taxon>
        <taxon>Parameciidae</taxon>
        <taxon>Paramecium</taxon>
    </lineage>
</organism>
<dbReference type="OrthoDB" id="294268at2759"/>
<accession>A0A8S1XI97</accession>
<evidence type="ECO:0000313" key="14">
    <source>
        <dbReference type="EMBL" id="CAD8200266.1"/>
    </source>
</evidence>
<dbReference type="Pfam" id="PF13639">
    <property type="entry name" value="zf-RING_2"/>
    <property type="match status" value="1"/>
</dbReference>
<evidence type="ECO:0000256" key="10">
    <source>
        <dbReference type="SAM" id="MobiDB-lite"/>
    </source>
</evidence>
<keyword evidence="6" id="KW-0862">Zinc</keyword>
<dbReference type="EMBL" id="CAJJDO010000124">
    <property type="protein sequence ID" value="CAD8200264.1"/>
    <property type="molecule type" value="Genomic_DNA"/>
</dbReference>
<comment type="caution">
    <text evidence="12">The sequence shown here is derived from an EMBL/GenBank/DDBJ whole genome shotgun (WGS) entry which is preliminary data.</text>
</comment>
<gene>
    <name evidence="12" type="ORF">PPENT_87.1.T1240022</name>
    <name evidence="13" type="ORF">PPENT_87.1.T1240033</name>
    <name evidence="14" type="ORF">PPENT_87.1.T1240034</name>
</gene>
<dbReference type="Proteomes" id="UP000689195">
    <property type="component" value="Unassembled WGS sequence"/>
</dbReference>
<evidence type="ECO:0000313" key="15">
    <source>
        <dbReference type="Proteomes" id="UP000689195"/>
    </source>
</evidence>
<evidence type="ECO:0000256" key="2">
    <source>
        <dbReference type="ARBA" id="ARBA00012483"/>
    </source>
</evidence>
<evidence type="ECO:0000256" key="3">
    <source>
        <dbReference type="ARBA" id="ARBA00022679"/>
    </source>
</evidence>
<evidence type="ECO:0000259" key="11">
    <source>
        <dbReference type="PROSITE" id="PS50089"/>
    </source>
</evidence>
<sequence length="149" mass="17393">MGKQKINENLISQETSSRTQKNIRKQEIKEQDDVINILQNPELNCSICYSSIVDQGIVQNCQHVFCFQCIKQWSKQNLTCPQCRADFTKVIRIWKKSQLAKQKTYTFKQPKQSNEVSNSIFLIQQLSQLLLLLLDIDLENQIDSENEIN</sequence>
<dbReference type="GO" id="GO:0000209">
    <property type="term" value="P:protein polyubiquitination"/>
    <property type="evidence" value="ECO:0007669"/>
    <property type="project" value="TreeGrafter"/>
</dbReference>
<feature type="compositionally biased region" description="Polar residues" evidence="10">
    <location>
        <begin position="7"/>
        <end position="20"/>
    </location>
</feature>
<dbReference type="PROSITE" id="PS00518">
    <property type="entry name" value="ZF_RING_1"/>
    <property type="match status" value="1"/>
</dbReference>
<dbReference type="EC" id="2.3.2.27" evidence="2"/>
<feature type="domain" description="RING-type" evidence="11">
    <location>
        <begin position="45"/>
        <end position="84"/>
    </location>
</feature>
<keyword evidence="4" id="KW-0479">Metal-binding</keyword>
<dbReference type="GO" id="GO:0061630">
    <property type="term" value="F:ubiquitin protein ligase activity"/>
    <property type="evidence" value="ECO:0007669"/>
    <property type="project" value="UniProtKB-EC"/>
</dbReference>
<evidence type="ECO:0000256" key="6">
    <source>
        <dbReference type="ARBA" id="ARBA00022833"/>
    </source>
</evidence>
<dbReference type="AlphaFoldDB" id="A0A8S1XI97"/>
<feature type="region of interest" description="Disordered" evidence="10">
    <location>
        <begin position="1"/>
        <end position="23"/>
    </location>
</feature>
<keyword evidence="8" id="KW-0804">Transcription</keyword>
<dbReference type="EMBL" id="CAJJDO010000124">
    <property type="protein sequence ID" value="CAD8200266.1"/>
    <property type="molecule type" value="Genomic_DNA"/>
</dbReference>
<evidence type="ECO:0000256" key="1">
    <source>
        <dbReference type="ARBA" id="ARBA00000900"/>
    </source>
</evidence>
<protein>
    <recommendedName>
        <fullName evidence="2">RING-type E3 ubiquitin transferase</fullName>
        <ecNumber evidence="2">2.3.2.27</ecNumber>
    </recommendedName>
</protein>
<dbReference type="PROSITE" id="PS50089">
    <property type="entry name" value="ZF_RING_2"/>
    <property type="match status" value="1"/>
</dbReference>
<dbReference type="PANTHER" id="PTHR46077">
    <property type="entry name" value="E3 UBIQUITIN-PROTEIN LIGASE TOPORS"/>
    <property type="match status" value="1"/>
</dbReference>